<organism evidence="1 2">
    <name type="scientific">Brockia lithotrophica</name>
    <dbReference type="NCBI Taxonomy" id="933949"/>
    <lineage>
        <taxon>Bacteria</taxon>
        <taxon>Bacillati</taxon>
        <taxon>Bacillota</taxon>
        <taxon>Bacilli</taxon>
        <taxon>Bacillales</taxon>
        <taxon>Bacillales Family X. Incertae Sedis</taxon>
        <taxon>Brockia</taxon>
    </lineage>
</organism>
<gene>
    <name evidence="1" type="ORF">C7438_0736</name>
</gene>
<sequence>MKITDIFKRWMRNFVQVAKILVVILLILALGSGLGRSVFDIYYYAGYKLGYSIGSQGFVSNSTYEE</sequence>
<dbReference type="RefSeq" id="WP_147401986.1">
    <property type="nucleotide sequence ID" value="NZ_RBIJ01000001.1"/>
</dbReference>
<proteinExistence type="predicted"/>
<reference evidence="1 2" key="1">
    <citation type="submission" date="2018-10" db="EMBL/GenBank/DDBJ databases">
        <title>Genomic Encyclopedia of Type Strains, Phase IV (KMG-IV): sequencing the most valuable type-strain genomes for metagenomic binning, comparative biology and taxonomic classification.</title>
        <authorList>
            <person name="Goeker M."/>
        </authorList>
    </citation>
    <scope>NUCLEOTIDE SEQUENCE [LARGE SCALE GENOMIC DNA]</scope>
    <source>
        <strain evidence="1 2">DSM 22653</strain>
    </source>
</reference>
<evidence type="ECO:0000313" key="2">
    <source>
        <dbReference type="Proteomes" id="UP000267019"/>
    </source>
</evidence>
<comment type="caution">
    <text evidence="1">The sequence shown here is derived from an EMBL/GenBank/DDBJ whole genome shotgun (WGS) entry which is preliminary data.</text>
</comment>
<keyword evidence="2" id="KW-1185">Reference proteome</keyword>
<evidence type="ECO:0000313" key="1">
    <source>
        <dbReference type="EMBL" id="RKQ89080.1"/>
    </source>
</evidence>
<name>A0A660LBT8_9BACL</name>
<protein>
    <submittedName>
        <fullName evidence="1">Uncharacterized protein</fullName>
    </submittedName>
</protein>
<dbReference type="AlphaFoldDB" id="A0A660LBT8"/>
<accession>A0A660LBT8</accession>
<dbReference type="Proteomes" id="UP000267019">
    <property type="component" value="Unassembled WGS sequence"/>
</dbReference>
<dbReference type="EMBL" id="RBIJ01000001">
    <property type="protein sequence ID" value="RKQ89080.1"/>
    <property type="molecule type" value="Genomic_DNA"/>
</dbReference>